<dbReference type="Proteomes" id="UP000192638">
    <property type="component" value="Unassembled WGS sequence"/>
</dbReference>
<dbReference type="GO" id="GO:0003677">
    <property type="term" value="F:DNA binding"/>
    <property type="evidence" value="ECO:0007669"/>
    <property type="project" value="InterPro"/>
</dbReference>
<evidence type="ECO:0000313" key="2">
    <source>
        <dbReference type="EMBL" id="OQQ82016.1"/>
    </source>
</evidence>
<organism evidence="2 3">
    <name type="scientific">Ligilactobacillus salivarius</name>
    <dbReference type="NCBI Taxonomy" id="1624"/>
    <lineage>
        <taxon>Bacteria</taxon>
        <taxon>Bacillati</taxon>
        <taxon>Bacillota</taxon>
        <taxon>Bacilli</taxon>
        <taxon>Lactobacillales</taxon>
        <taxon>Lactobacillaceae</taxon>
        <taxon>Ligilactobacillus</taxon>
    </lineage>
</organism>
<dbReference type="InterPro" id="IPR001387">
    <property type="entry name" value="Cro/C1-type_HTH"/>
</dbReference>
<dbReference type="RefSeq" id="WP_081531059.1">
    <property type="nucleotide sequence ID" value="NZ_JAINRN010000010.1"/>
</dbReference>
<comment type="caution">
    <text evidence="2">The sequence shown here is derived from an EMBL/GenBank/DDBJ whole genome shotgun (WGS) entry which is preliminary data.</text>
</comment>
<dbReference type="SMART" id="SM00530">
    <property type="entry name" value="HTH_XRE"/>
    <property type="match status" value="1"/>
</dbReference>
<reference evidence="2 3" key="1">
    <citation type="submission" date="2017-03" db="EMBL/GenBank/DDBJ databases">
        <title>Phylogenomics and comparative genomics of Lactobacillus salivarius, a mammalian gut commensal.</title>
        <authorList>
            <person name="Harris H.M."/>
        </authorList>
    </citation>
    <scope>NUCLEOTIDE SEQUENCE [LARGE SCALE GENOMIC DNA]</scope>
    <source>
        <strain evidence="2 3">LMG 14477</strain>
    </source>
</reference>
<dbReference type="AlphaFoldDB" id="A0A1V9QSZ0"/>
<evidence type="ECO:0000313" key="3">
    <source>
        <dbReference type="Proteomes" id="UP000192638"/>
    </source>
</evidence>
<dbReference type="EMBL" id="NBEB01000099">
    <property type="protein sequence ID" value="OQQ82016.1"/>
    <property type="molecule type" value="Genomic_DNA"/>
</dbReference>
<sequence length="93" mass="10623">MKPMYISINSEKTGANLKSLFKNNGYSVRDIQSVMGFENPQSIYKWLSGRSLPSLDNLVILSKILHTTIEDILVVDGDVVFLFHLTWTIHLNR</sequence>
<feature type="domain" description="HTH cro/C1-type" evidence="1">
    <location>
        <begin position="17"/>
        <end position="72"/>
    </location>
</feature>
<dbReference type="CDD" id="cd00093">
    <property type="entry name" value="HTH_XRE"/>
    <property type="match status" value="1"/>
</dbReference>
<accession>A0A1V9QSZ0</accession>
<evidence type="ECO:0000259" key="1">
    <source>
        <dbReference type="PROSITE" id="PS50943"/>
    </source>
</evidence>
<dbReference type="Pfam" id="PF01381">
    <property type="entry name" value="HTH_3"/>
    <property type="match status" value="1"/>
</dbReference>
<dbReference type="InterPro" id="IPR010982">
    <property type="entry name" value="Lambda_DNA-bd_dom_sf"/>
</dbReference>
<proteinExistence type="predicted"/>
<protein>
    <submittedName>
        <fullName evidence="2">Transcriptional regulator</fullName>
    </submittedName>
</protein>
<gene>
    <name evidence="2" type="ORF">B6U60_09370</name>
</gene>
<dbReference type="Gene3D" id="1.10.260.40">
    <property type="entry name" value="lambda repressor-like DNA-binding domains"/>
    <property type="match status" value="1"/>
</dbReference>
<dbReference type="PROSITE" id="PS50943">
    <property type="entry name" value="HTH_CROC1"/>
    <property type="match status" value="1"/>
</dbReference>
<dbReference type="SUPFAM" id="SSF47413">
    <property type="entry name" value="lambda repressor-like DNA-binding domains"/>
    <property type="match status" value="1"/>
</dbReference>
<name>A0A1V9QSZ0_9LACO</name>